<dbReference type="Gene3D" id="2.40.50.140">
    <property type="entry name" value="Nucleic acid-binding proteins"/>
    <property type="match status" value="1"/>
</dbReference>
<evidence type="ECO:0000313" key="5">
    <source>
        <dbReference type="Proteomes" id="UP001255856"/>
    </source>
</evidence>
<dbReference type="Pfam" id="PF03870">
    <property type="entry name" value="RNA_pol_Rpb8"/>
    <property type="match status" value="1"/>
</dbReference>
<evidence type="ECO:0000313" key="4">
    <source>
        <dbReference type="EMBL" id="KAK2078975.1"/>
    </source>
</evidence>
<dbReference type="GO" id="GO:0005736">
    <property type="term" value="C:RNA polymerase I complex"/>
    <property type="evidence" value="ECO:0007669"/>
    <property type="project" value="TreeGrafter"/>
</dbReference>
<dbReference type="PANTHER" id="PTHR10917">
    <property type="entry name" value="DNA-DIRECTED RNA POLYMERASES I, II, AND III SUBUNIT RPABC3"/>
    <property type="match status" value="1"/>
</dbReference>
<dbReference type="EMBL" id="JASFZW010000003">
    <property type="protein sequence ID" value="KAK2078975.1"/>
    <property type="molecule type" value="Genomic_DNA"/>
</dbReference>
<comment type="caution">
    <text evidence="4">The sequence shown here is derived from an EMBL/GenBank/DDBJ whole genome shotgun (WGS) entry which is preliminary data.</text>
</comment>
<comment type="similarity">
    <text evidence="2">Belongs to the eukaryotic RPB8 RNA polymerase subunit family.</text>
</comment>
<reference evidence="4" key="1">
    <citation type="submission" date="2021-01" db="EMBL/GenBank/DDBJ databases">
        <authorList>
            <person name="Eckstrom K.M.E."/>
        </authorList>
    </citation>
    <scope>NUCLEOTIDE SEQUENCE</scope>
    <source>
        <strain evidence="4">UVCC 0001</strain>
    </source>
</reference>
<dbReference type="InterPro" id="IPR005570">
    <property type="entry name" value="RPABC3"/>
</dbReference>
<sequence length="171" mass="18840">MGSRKAQTLNDIFEVLEIDPDGKKFDKGKQVDADAIFKVLPPLPAVSRIRAHSDLFQMDMLLDVNVDIYPIKLGEKLALCLASTLNLDGTPSGGSYDSVRGGGGRRNLADEFEYVMHGKIFKFKDSSSGGQVKAEVYISFGGLLMELRGDPRRLSDLDVDEDVFLLLKKVT</sequence>
<dbReference type="SMART" id="SM00658">
    <property type="entry name" value="RPOL8c"/>
    <property type="match status" value="1"/>
</dbReference>
<dbReference type="Proteomes" id="UP001255856">
    <property type="component" value="Unassembled WGS sequence"/>
</dbReference>
<dbReference type="GO" id="GO:0005665">
    <property type="term" value="C:RNA polymerase II, core complex"/>
    <property type="evidence" value="ECO:0007669"/>
    <property type="project" value="TreeGrafter"/>
</dbReference>
<organism evidence="4 5">
    <name type="scientific">Prototheca wickerhamii</name>
    <dbReference type="NCBI Taxonomy" id="3111"/>
    <lineage>
        <taxon>Eukaryota</taxon>
        <taxon>Viridiplantae</taxon>
        <taxon>Chlorophyta</taxon>
        <taxon>core chlorophytes</taxon>
        <taxon>Trebouxiophyceae</taxon>
        <taxon>Chlorellales</taxon>
        <taxon>Chlorellaceae</taxon>
        <taxon>Prototheca</taxon>
    </lineage>
</organism>
<accession>A0AAD9ML06</accession>
<dbReference type="SUPFAM" id="SSF50249">
    <property type="entry name" value="Nucleic acid-binding proteins"/>
    <property type="match status" value="1"/>
</dbReference>
<dbReference type="InterPro" id="IPR012340">
    <property type="entry name" value="NA-bd_OB-fold"/>
</dbReference>
<dbReference type="GO" id="GO:0006351">
    <property type="term" value="P:DNA-templated transcription"/>
    <property type="evidence" value="ECO:0007669"/>
    <property type="project" value="InterPro"/>
</dbReference>
<dbReference type="AlphaFoldDB" id="A0AAD9ML06"/>
<keyword evidence="5" id="KW-1185">Reference proteome</keyword>
<dbReference type="GO" id="GO:0003899">
    <property type="term" value="F:DNA-directed RNA polymerase activity"/>
    <property type="evidence" value="ECO:0007669"/>
    <property type="project" value="InterPro"/>
</dbReference>
<comment type="subcellular location">
    <subcellularLocation>
        <location evidence="1">Nucleus</location>
    </subcellularLocation>
</comment>
<evidence type="ECO:0000256" key="2">
    <source>
        <dbReference type="ARBA" id="ARBA00008912"/>
    </source>
</evidence>
<proteinExistence type="inferred from homology"/>
<dbReference type="GO" id="GO:0005666">
    <property type="term" value="C:RNA polymerase III complex"/>
    <property type="evidence" value="ECO:0007669"/>
    <property type="project" value="TreeGrafter"/>
</dbReference>
<protein>
    <recommendedName>
        <fullName evidence="6">DNA-directed RNA polymerases I, II, and III subunit RPABC3</fullName>
    </recommendedName>
</protein>
<dbReference type="PANTHER" id="PTHR10917:SF0">
    <property type="entry name" value="DNA-DIRECTED RNA POLYMERASES I, II, AND III SUBUNIT RPABC3"/>
    <property type="match status" value="1"/>
</dbReference>
<evidence type="ECO:0000256" key="1">
    <source>
        <dbReference type="ARBA" id="ARBA00004123"/>
    </source>
</evidence>
<name>A0AAD9ML06_PROWI</name>
<dbReference type="PIRSF" id="PIRSF000779">
    <property type="entry name" value="RNA_pol_Rpb8"/>
    <property type="match status" value="1"/>
</dbReference>
<evidence type="ECO:0008006" key="6">
    <source>
        <dbReference type="Google" id="ProtNLM"/>
    </source>
</evidence>
<evidence type="ECO:0000256" key="3">
    <source>
        <dbReference type="ARBA" id="ARBA00023242"/>
    </source>
</evidence>
<keyword evidence="3" id="KW-0539">Nucleus</keyword>
<gene>
    <name evidence="4" type="ORF">QBZ16_002665</name>
</gene>